<dbReference type="EMBL" id="JAKROA010000009">
    <property type="protein sequence ID" value="KAL5105134.1"/>
    <property type="molecule type" value="Genomic_DNA"/>
</dbReference>
<feature type="region of interest" description="Disordered" evidence="1">
    <location>
        <begin position="75"/>
        <end position="99"/>
    </location>
</feature>
<protein>
    <submittedName>
        <fullName evidence="2">Uncharacterized protein</fullName>
    </submittedName>
</protein>
<dbReference type="Proteomes" id="UP001651158">
    <property type="component" value="Unassembled WGS sequence"/>
</dbReference>
<comment type="caution">
    <text evidence="2">The sequence shown here is derived from an EMBL/GenBank/DDBJ whole genome shotgun (WGS) entry which is preliminary data.</text>
</comment>
<evidence type="ECO:0000313" key="2">
    <source>
        <dbReference type="EMBL" id="KAL5105134.1"/>
    </source>
</evidence>
<evidence type="ECO:0000256" key="1">
    <source>
        <dbReference type="SAM" id="MobiDB-lite"/>
    </source>
</evidence>
<reference evidence="2 3" key="1">
    <citation type="journal article" date="2022" name="Front. Cell. Infect. Microbiol.">
        <title>The Genomes of Two Strains of Taenia crassiceps the Animal Model for the Study of Human Cysticercosis.</title>
        <authorList>
            <person name="Bobes R.J."/>
            <person name="Estrada K."/>
            <person name="Rios-Valencia D.G."/>
            <person name="Calderon-Gallegos A."/>
            <person name="de la Torre P."/>
            <person name="Carrero J.C."/>
            <person name="Sanchez-Flores A."/>
            <person name="Laclette J.P."/>
        </authorList>
    </citation>
    <scope>NUCLEOTIDE SEQUENCE [LARGE SCALE GENOMIC DNA]</scope>
    <source>
        <strain evidence="2">WFUcys</strain>
    </source>
</reference>
<accession>A0ABR4Q646</accession>
<sequence length="215" mass="24404">MSPGQQSGHNANDEIILDLRSSRVASLALSSKLQDMEAIHHHLYKHINELFEIIHNCKKQGVPIHECNLTSTDYYERPHRGRPHGPRHGSSTDSTGYRTDQPYILRRHSQPRRRPPYGHNPEMHGFRGPFHPPGGANAPPPFYHPMGYGPTQYHALPPIPSHTSFNYSRWNNTFPPFHGEGNQQPLHMNEAVKNASSTHDWHMAVSLANSTQPDQ</sequence>
<evidence type="ECO:0000313" key="3">
    <source>
        <dbReference type="Proteomes" id="UP001651158"/>
    </source>
</evidence>
<proteinExistence type="predicted"/>
<gene>
    <name evidence="2" type="ORF">TcWFU_002736</name>
</gene>
<name>A0ABR4Q646_9CEST</name>
<keyword evidence="3" id="KW-1185">Reference proteome</keyword>
<organism evidence="2 3">
    <name type="scientific">Taenia crassiceps</name>
    <dbReference type="NCBI Taxonomy" id="6207"/>
    <lineage>
        <taxon>Eukaryota</taxon>
        <taxon>Metazoa</taxon>
        <taxon>Spiralia</taxon>
        <taxon>Lophotrochozoa</taxon>
        <taxon>Platyhelminthes</taxon>
        <taxon>Cestoda</taxon>
        <taxon>Eucestoda</taxon>
        <taxon>Cyclophyllidea</taxon>
        <taxon>Taeniidae</taxon>
        <taxon>Taenia</taxon>
    </lineage>
</organism>